<organism evidence="1 2">
    <name type="scientific">Capsulimonas corticalis</name>
    <dbReference type="NCBI Taxonomy" id="2219043"/>
    <lineage>
        <taxon>Bacteria</taxon>
        <taxon>Bacillati</taxon>
        <taxon>Armatimonadota</taxon>
        <taxon>Armatimonadia</taxon>
        <taxon>Capsulimonadales</taxon>
        <taxon>Capsulimonadaceae</taxon>
        <taxon>Capsulimonas</taxon>
    </lineage>
</organism>
<evidence type="ECO:0000313" key="1">
    <source>
        <dbReference type="EMBL" id="BDI30723.1"/>
    </source>
</evidence>
<dbReference type="Gene3D" id="3.10.450.50">
    <property type="match status" value="1"/>
</dbReference>
<evidence type="ECO:0000313" key="2">
    <source>
        <dbReference type="Proteomes" id="UP000287394"/>
    </source>
</evidence>
<accession>A0A402CTJ3</accession>
<dbReference type="RefSeq" id="WP_119320680.1">
    <property type="nucleotide sequence ID" value="NZ_AP025739.1"/>
</dbReference>
<dbReference type="KEGG" id="ccot:CCAX7_27740"/>
<sequence>MKTRLKPQALLAIAGALMATQAAAQTNPASVRQSLQKDLNTFASAAMRHDSAALQSMLPKRFVFFVEPNRSLSRQEFLNGVVKTALSQDNLVVKIKIDKLDLAADGATGYATAITQGGVSDAAGKRRRLEVSEAIVFKWSHADGDYTLESAEQLRFTQKIDGKIVAASNP</sequence>
<protein>
    <submittedName>
        <fullName evidence="1">Uncharacterized protein</fullName>
    </submittedName>
</protein>
<keyword evidence="2" id="KW-1185">Reference proteome</keyword>
<proteinExistence type="predicted"/>
<reference evidence="1 2" key="1">
    <citation type="journal article" date="2019" name="Int. J. Syst. Evol. Microbiol.">
        <title>Capsulimonas corticalis gen. nov., sp. nov., an aerobic capsulated bacterium, of a novel bacterial order, Capsulimonadales ord. nov., of the class Armatimonadia of the phylum Armatimonadetes.</title>
        <authorList>
            <person name="Li J."/>
            <person name="Kudo C."/>
            <person name="Tonouchi A."/>
        </authorList>
    </citation>
    <scope>NUCLEOTIDE SEQUENCE [LARGE SCALE GENOMIC DNA]</scope>
    <source>
        <strain evidence="1 2">AX-7</strain>
    </source>
</reference>
<gene>
    <name evidence="1" type="ORF">CCAX7_27740</name>
</gene>
<dbReference type="EMBL" id="AP025739">
    <property type="protein sequence ID" value="BDI30723.1"/>
    <property type="molecule type" value="Genomic_DNA"/>
</dbReference>
<dbReference type="Proteomes" id="UP000287394">
    <property type="component" value="Chromosome"/>
</dbReference>
<dbReference type="AlphaFoldDB" id="A0A402CTJ3"/>
<name>A0A402CTJ3_9BACT</name>